<evidence type="ECO:0000256" key="4">
    <source>
        <dbReference type="ARBA" id="ARBA00022827"/>
    </source>
</evidence>
<evidence type="ECO:0000256" key="3">
    <source>
        <dbReference type="ARBA" id="ARBA00022630"/>
    </source>
</evidence>
<dbReference type="RefSeq" id="WP_379928088.1">
    <property type="nucleotide sequence ID" value="NZ_JBHUMM010000005.1"/>
</dbReference>
<dbReference type="PRINTS" id="PR00368">
    <property type="entry name" value="FADPNR"/>
</dbReference>
<dbReference type="InterPro" id="IPR036188">
    <property type="entry name" value="FAD/NAD-bd_sf"/>
</dbReference>
<comment type="cofactor">
    <cofactor evidence="1">
        <name>FAD</name>
        <dbReference type="ChEBI" id="CHEBI:57692"/>
    </cofactor>
</comment>
<evidence type="ECO:0000256" key="5">
    <source>
        <dbReference type="ARBA" id="ARBA00023002"/>
    </source>
</evidence>
<feature type="domain" description="FAD/NAD(P)-binding" evidence="6">
    <location>
        <begin position="7"/>
        <end position="321"/>
    </location>
</feature>
<organism evidence="7 8">
    <name type="scientific">Marinicrinis sediminis</name>
    <dbReference type="NCBI Taxonomy" id="1652465"/>
    <lineage>
        <taxon>Bacteria</taxon>
        <taxon>Bacillati</taxon>
        <taxon>Bacillota</taxon>
        <taxon>Bacilli</taxon>
        <taxon>Bacillales</taxon>
        <taxon>Paenibacillaceae</taxon>
    </lineage>
</organism>
<dbReference type="InterPro" id="IPR051169">
    <property type="entry name" value="NADH-Q_oxidoreductase"/>
</dbReference>
<dbReference type="Gene3D" id="3.50.50.100">
    <property type="match status" value="1"/>
</dbReference>
<name>A0ABW5R6H1_9BACL</name>
<evidence type="ECO:0000256" key="2">
    <source>
        <dbReference type="ARBA" id="ARBA00005272"/>
    </source>
</evidence>
<dbReference type="EC" id="1.6.5.-" evidence="7"/>
<keyword evidence="3" id="KW-0285">Flavoprotein</keyword>
<gene>
    <name evidence="7" type="ORF">ACFSUC_03470</name>
</gene>
<keyword evidence="4" id="KW-0274">FAD</keyword>
<dbReference type="InterPro" id="IPR023753">
    <property type="entry name" value="FAD/NAD-binding_dom"/>
</dbReference>
<comment type="similarity">
    <text evidence="2">Belongs to the NADH dehydrogenase family.</text>
</comment>
<dbReference type="SUPFAM" id="SSF51905">
    <property type="entry name" value="FAD/NAD(P)-binding domain"/>
    <property type="match status" value="1"/>
</dbReference>
<proteinExistence type="inferred from homology"/>
<keyword evidence="5 7" id="KW-0560">Oxidoreductase</keyword>
<evidence type="ECO:0000259" key="6">
    <source>
        <dbReference type="Pfam" id="PF07992"/>
    </source>
</evidence>
<dbReference type="PANTHER" id="PTHR42913">
    <property type="entry name" value="APOPTOSIS-INDUCING FACTOR 1"/>
    <property type="match status" value="1"/>
</dbReference>
<dbReference type="PANTHER" id="PTHR42913:SF3">
    <property type="entry name" value="64 KDA MITOCHONDRIAL NADH DEHYDROGENASE (EUROFUNG)"/>
    <property type="match status" value="1"/>
</dbReference>
<dbReference type="Pfam" id="PF07992">
    <property type="entry name" value="Pyr_redox_2"/>
    <property type="match status" value="1"/>
</dbReference>
<sequence length="399" mass="44147">MSNRIPRIVILGAGYGGIIAAQKLQKQLNYNEADVTLVSKHEYHYVTTHLHMPAAGTDEPANAKVNILKLIDEFKIDFVKSTVQQIRQQEKKVILEDGTLSYDYLIIGLGGQPETFGIPGMLEHAFFIRSLNAVNMIRAHIEYQFAKFKSEPHRPEYLTFVVGGAGFTGIEFVGELSDRIPELCKRYDVDPKMVKIYNVEAAPTALPGFDPELVQYGVKVLEDKGVTFKIGVAIKEVTPEGVILGEGEEIKSRTVIWTGGVRGNKMIEDAGFEVMRGRVKVDEYLRMPGHDDIFVIGDNALFFNEEGKPYPPTAQIAMQMGANCAQNVVATLRNGQLKSFVPSMKGTVASLGKGEAIGVVGKKKLKGWTAAQMKKVIDNRWLFVIGGLPLVLKKGRFFN</sequence>
<keyword evidence="8" id="KW-1185">Reference proteome</keyword>
<protein>
    <submittedName>
        <fullName evidence="7">NAD(P)/FAD-dependent oxidoreductase</fullName>
        <ecNumber evidence="7">1.6.5.-</ecNumber>
    </submittedName>
</protein>
<evidence type="ECO:0000256" key="1">
    <source>
        <dbReference type="ARBA" id="ARBA00001974"/>
    </source>
</evidence>
<dbReference type="Proteomes" id="UP001597497">
    <property type="component" value="Unassembled WGS sequence"/>
</dbReference>
<evidence type="ECO:0000313" key="8">
    <source>
        <dbReference type="Proteomes" id="UP001597497"/>
    </source>
</evidence>
<dbReference type="EMBL" id="JBHUMM010000005">
    <property type="protein sequence ID" value="MFD2670667.1"/>
    <property type="molecule type" value="Genomic_DNA"/>
</dbReference>
<reference evidence="8" key="1">
    <citation type="journal article" date="2019" name="Int. J. Syst. Evol. Microbiol.">
        <title>The Global Catalogue of Microorganisms (GCM) 10K type strain sequencing project: providing services to taxonomists for standard genome sequencing and annotation.</title>
        <authorList>
            <consortium name="The Broad Institute Genomics Platform"/>
            <consortium name="The Broad Institute Genome Sequencing Center for Infectious Disease"/>
            <person name="Wu L."/>
            <person name="Ma J."/>
        </authorList>
    </citation>
    <scope>NUCLEOTIDE SEQUENCE [LARGE SCALE GENOMIC DNA]</scope>
    <source>
        <strain evidence="8">KCTC 33676</strain>
    </source>
</reference>
<accession>A0ABW5R6H1</accession>
<evidence type="ECO:0000313" key="7">
    <source>
        <dbReference type="EMBL" id="MFD2670667.1"/>
    </source>
</evidence>
<comment type="caution">
    <text evidence="7">The sequence shown here is derived from an EMBL/GenBank/DDBJ whole genome shotgun (WGS) entry which is preliminary data.</text>
</comment>
<dbReference type="GO" id="GO:0016491">
    <property type="term" value="F:oxidoreductase activity"/>
    <property type="evidence" value="ECO:0007669"/>
    <property type="project" value="UniProtKB-KW"/>
</dbReference>